<name>A0AAW3BA95_9TRYP</name>
<evidence type="ECO:0000313" key="1">
    <source>
        <dbReference type="EMBL" id="KAL0518013.1"/>
    </source>
</evidence>
<protein>
    <submittedName>
        <fullName evidence="1">Uncharacterized protein</fullName>
    </submittedName>
</protein>
<dbReference type="Proteomes" id="UP001501274">
    <property type="component" value="Unassembled WGS sequence"/>
</dbReference>
<organism evidence="1 2">
    <name type="scientific">Leishmania naiffi</name>
    <dbReference type="NCBI Taxonomy" id="5678"/>
    <lineage>
        <taxon>Eukaryota</taxon>
        <taxon>Discoba</taxon>
        <taxon>Euglenozoa</taxon>
        <taxon>Kinetoplastea</taxon>
        <taxon>Metakinetoplastina</taxon>
        <taxon>Trypanosomatida</taxon>
        <taxon>Trypanosomatidae</taxon>
        <taxon>Leishmaniinae</taxon>
        <taxon>Leishmania</taxon>
        <taxon>Leishmania naiffi species complex</taxon>
    </lineage>
</organism>
<dbReference type="EMBL" id="JBAMZN010000036">
    <property type="protein sequence ID" value="KAL0518013.1"/>
    <property type="molecule type" value="Genomic_DNA"/>
</dbReference>
<sequence length="142" mass="14715">MVAQKISFPALSASAGATSLAALSPVPPQHVSLMLSLNMQTTESDTTGSSAPPLHSVNRYCPFVRLLPKCFTDAHTTENNDVTAVSSLLKVSDSVGRTSSSNSQTPVGTLLVALDMSNTTCLSNYSLSGTATVPQPQAKMSA</sequence>
<reference evidence="1 2" key="1">
    <citation type="submission" date="2024-02" db="EMBL/GenBank/DDBJ databases">
        <title>FIRST GENOME SEQUENCES OF Leishmania (Viannia) shawi, Leishmania (Viannia) lindenbergi AND Leishmania (Viannia) utingensis.</title>
        <authorList>
            <person name="Resadore F."/>
            <person name="Custodio M.G.F."/>
            <person name="Boite M.C."/>
            <person name="Cupolillo E."/>
            <person name="Ferreira G.E.M."/>
        </authorList>
    </citation>
    <scope>NUCLEOTIDE SEQUENCE [LARGE SCALE GENOMIC DNA]</scope>
    <source>
        <strain evidence="1 2">MDAS/BR/1979/M5533</strain>
    </source>
</reference>
<keyword evidence="2" id="KW-1185">Reference proteome</keyword>
<comment type="caution">
    <text evidence="1">The sequence shown here is derived from an EMBL/GenBank/DDBJ whole genome shotgun (WGS) entry which is preliminary data.</text>
</comment>
<evidence type="ECO:0000313" key="2">
    <source>
        <dbReference type="Proteomes" id="UP001501274"/>
    </source>
</evidence>
<gene>
    <name evidence="1" type="ORF">Q4I28_007668</name>
</gene>
<dbReference type="AlphaFoldDB" id="A0AAW3BA95"/>
<proteinExistence type="predicted"/>
<accession>A0AAW3BA95</accession>